<proteinExistence type="predicted"/>
<gene>
    <name evidence="1" type="ORF">F2Q70_00038923</name>
</gene>
<accession>A0A8S9K8K9</accession>
<protein>
    <submittedName>
        <fullName evidence="1">Uncharacterized protein</fullName>
    </submittedName>
</protein>
<comment type="caution">
    <text evidence="1">The sequence shown here is derived from an EMBL/GenBank/DDBJ whole genome shotgun (WGS) entry which is preliminary data.</text>
</comment>
<dbReference type="EMBL" id="QGKY02000190">
    <property type="protein sequence ID" value="KAF2590489.1"/>
    <property type="molecule type" value="Genomic_DNA"/>
</dbReference>
<dbReference type="PANTHER" id="PTHR47165:SF4">
    <property type="entry name" value="OS03G0429900 PROTEIN"/>
    <property type="match status" value="1"/>
</dbReference>
<dbReference type="AlphaFoldDB" id="A0A8S9K8K9"/>
<sequence>MRLLRLQGGRRSTIKTLAALPPPFKFACSVSGRPGMHAVATMMPATRLATHRPNLKAGSVYSLTGFDVARCNPNYRLSDSSLLIRFSDSTYFKEVTDPAVPSPPESFRFRNHSEMLGLANTNNQLPDLIGDITDVKSTVTDPPQGSMTMSLFDAQAVNIHNQLEKMRGDPRVVVATSVNPKMGGRMFLNATSGTHIYFDKEASAWESFFYSLVEQDIGVTPAAPLLRGYAKVEVLSIAELNNFVIIAPSQGKSAGVIVIGSVIGVGGATVSSG</sequence>
<dbReference type="PANTHER" id="PTHR47165">
    <property type="entry name" value="OS03G0429900 PROTEIN"/>
    <property type="match status" value="1"/>
</dbReference>
<organism evidence="1">
    <name type="scientific">Brassica cretica</name>
    <name type="common">Mustard</name>
    <dbReference type="NCBI Taxonomy" id="69181"/>
    <lineage>
        <taxon>Eukaryota</taxon>
        <taxon>Viridiplantae</taxon>
        <taxon>Streptophyta</taxon>
        <taxon>Embryophyta</taxon>
        <taxon>Tracheophyta</taxon>
        <taxon>Spermatophyta</taxon>
        <taxon>Magnoliopsida</taxon>
        <taxon>eudicotyledons</taxon>
        <taxon>Gunneridae</taxon>
        <taxon>Pentapetalae</taxon>
        <taxon>rosids</taxon>
        <taxon>malvids</taxon>
        <taxon>Brassicales</taxon>
        <taxon>Brassicaceae</taxon>
        <taxon>Brassiceae</taxon>
        <taxon>Brassica</taxon>
    </lineage>
</organism>
<name>A0A8S9K8K9_BRACR</name>
<evidence type="ECO:0000313" key="1">
    <source>
        <dbReference type="EMBL" id="KAF2590489.1"/>
    </source>
</evidence>
<reference evidence="1" key="1">
    <citation type="submission" date="2019-12" db="EMBL/GenBank/DDBJ databases">
        <title>Genome sequencing and annotation of Brassica cretica.</title>
        <authorList>
            <person name="Studholme D.J."/>
            <person name="Sarris P.F."/>
        </authorList>
    </citation>
    <scope>NUCLEOTIDE SEQUENCE</scope>
    <source>
        <strain evidence="1">PFS-102/07</strain>
        <tissue evidence="1">Leaf</tissue>
    </source>
</reference>